<dbReference type="AlphaFoldDB" id="A0A2Z6DVW5"/>
<keyword evidence="2" id="KW-1185">Reference proteome</keyword>
<protein>
    <recommendedName>
        <fullName evidence="3">Class I SAM-dependent methyltransferase</fullName>
    </recommendedName>
</protein>
<accession>A0A2Z6DVW5</accession>
<gene>
    <name evidence="1" type="ORF">HPTL_0275</name>
</gene>
<dbReference type="Proteomes" id="UP000262004">
    <property type="component" value="Chromosome"/>
</dbReference>
<dbReference type="Gene3D" id="3.40.50.150">
    <property type="entry name" value="Vaccinia Virus protein VP39"/>
    <property type="match status" value="1"/>
</dbReference>
<reference evidence="1 2" key="1">
    <citation type="submission" date="2018-04" db="EMBL/GenBank/DDBJ databases">
        <title>Complete genome sequence of Hydrogenophilus thermoluteolus TH-1.</title>
        <authorList>
            <person name="Arai H."/>
        </authorList>
    </citation>
    <scope>NUCLEOTIDE SEQUENCE [LARGE SCALE GENOMIC DNA]</scope>
    <source>
        <strain evidence="1 2">TH-1</strain>
    </source>
</reference>
<dbReference type="RefSeq" id="WP_119334376.1">
    <property type="nucleotide sequence ID" value="NZ_AP018558.1"/>
</dbReference>
<dbReference type="EMBL" id="AP018558">
    <property type="protein sequence ID" value="BBD76545.1"/>
    <property type="molecule type" value="Genomic_DNA"/>
</dbReference>
<evidence type="ECO:0000313" key="2">
    <source>
        <dbReference type="Proteomes" id="UP000262004"/>
    </source>
</evidence>
<sequence length="267" mass="29427">MLVEALTWLITPAPWAARRLGYLKEAVAITARYRRCRAAWAPHLEQSRDAILAFSAQQPRRRTLVVLGSGAGLDLPLEALAPQWQRIVLVDLVHPWAIRRRAARLPQVAFATWDIAGVAATLLARPDHLPEPVPQWPLPADTDAVVSLNVMAQLPVVPLAWLAAHGVPDAACDVWAQQVVAAHWRQLARLGIPALLITDFAAEARPCHNRTLQRTPTQATPAEMVQSTLFGFALPHAPVRTWVWTIAPCGEVSPAWERRLHVGVFAP</sequence>
<dbReference type="InterPro" id="IPR029063">
    <property type="entry name" value="SAM-dependent_MTases_sf"/>
</dbReference>
<evidence type="ECO:0000313" key="1">
    <source>
        <dbReference type="EMBL" id="BBD76545.1"/>
    </source>
</evidence>
<name>A0A2Z6DVW5_HYDTE</name>
<evidence type="ECO:0008006" key="3">
    <source>
        <dbReference type="Google" id="ProtNLM"/>
    </source>
</evidence>
<organism evidence="1 2">
    <name type="scientific">Hydrogenophilus thermoluteolus</name>
    <name type="common">Pseudomonas hydrogenothermophila</name>
    <dbReference type="NCBI Taxonomy" id="297"/>
    <lineage>
        <taxon>Bacteria</taxon>
        <taxon>Pseudomonadati</taxon>
        <taxon>Pseudomonadota</taxon>
        <taxon>Hydrogenophilia</taxon>
        <taxon>Hydrogenophilales</taxon>
        <taxon>Hydrogenophilaceae</taxon>
        <taxon>Hydrogenophilus</taxon>
    </lineage>
</organism>
<dbReference type="OrthoDB" id="5290124at2"/>
<dbReference type="KEGG" id="htl:HPTL_0275"/>
<proteinExistence type="predicted"/>